<sequence length="215" mass="23979">MRSLSRSLTTRNYVSLPIATQTLDPLLPLPLLSASPSSLISLALVPTRDSAVSLSKPEHRAETLPLLSLSEDRAPTASFRNPPHKKKIGQSTSYLVVLFTVLAYGIVNNMDKPLKWCNCNGVIKSQGAKCTIPDEFDIFTLRGAGFYMNARGLGGVLQHKDYCAKHSTEQKEADDQQYGPEEIKCLKQTRVELEKLRLLCEQIIKREKLKVLEII</sequence>
<organism evidence="1 2">
    <name type="scientific">Carex littledalei</name>
    <dbReference type="NCBI Taxonomy" id="544730"/>
    <lineage>
        <taxon>Eukaryota</taxon>
        <taxon>Viridiplantae</taxon>
        <taxon>Streptophyta</taxon>
        <taxon>Embryophyta</taxon>
        <taxon>Tracheophyta</taxon>
        <taxon>Spermatophyta</taxon>
        <taxon>Magnoliopsida</taxon>
        <taxon>Liliopsida</taxon>
        <taxon>Poales</taxon>
        <taxon>Cyperaceae</taxon>
        <taxon>Cyperoideae</taxon>
        <taxon>Cariceae</taxon>
        <taxon>Carex</taxon>
        <taxon>Carex subgen. Euthyceras</taxon>
    </lineage>
</organism>
<dbReference type="Proteomes" id="UP000623129">
    <property type="component" value="Unassembled WGS sequence"/>
</dbReference>
<reference evidence="1" key="1">
    <citation type="submission" date="2020-01" db="EMBL/GenBank/DDBJ databases">
        <title>Genome sequence of Kobresia littledalei, the first chromosome-level genome in the family Cyperaceae.</title>
        <authorList>
            <person name="Qu G."/>
        </authorList>
    </citation>
    <scope>NUCLEOTIDE SEQUENCE</scope>
    <source>
        <strain evidence="1">C.B.Clarke</strain>
        <tissue evidence="1">Leaf</tissue>
    </source>
</reference>
<keyword evidence="2" id="KW-1185">Reference proteome</keyword>
<name>A0A833QPD9_9POAL</name>
<evidence type="ECO:0000313" key="1">
    <source>
        <dbReference type="EMBL" id="KAF3323228.1"/>
    </source>
</evidence>
<accession>A0A833QPD9</accession>
<proteinExistence type="predicted"/>
<dbReference type="EMBL" id="SWLB01000023">
    <property type="protein sequence ID" value="KAF3323228.1"/>
    <property type="molecule type" value="Genomic_DNA"/>
</dbReference>
<comment type="caution">
    <text evidence="1">The sequence shown here is derived from an EMBL/GenBank/DDBJ whole genome shotgun (WGS) entry which is preliminary data.</text>
</comment>
<gene>
    <name evidence="1" type="ORF">FCM35_KLT11959</name>
</gene>
<protein>
    <submittedName>
        <fullName evidence="1">Uncharacterized protein</fullName>
    </submittedName>
</protein>
<dbReference type="OrthoDB" id="20839at2759"/>
<evidence type="ECO:0000313" key="2">
    <source>
        <dbReference type="Proteomes" id="UP000623129"/>
    </source>
</evidence>
<dbReference type="AlphaFoldDB" id="A0A833QPD9"/>